<feature type="region of interest" description="Disordered" evidence="4">
    <location>
        <begin position="93"/>
        <end position="112"/>
    </location>
</feature>
<evidence type="ECO:0000256" key="2">
    <source>
        <dbReference type="ARBA" id="ARBA00022801"/>
    </source>
</evidence>
<dbReference type="InterPro" id="IPR023186">
    <property type="entry name" value="IUNH"/>
</dbReference>
<evidence type="ECO:0000256" key="4">
    <source>
        <dbReference type="SAM" id="MobiDB-lite"/>
    </source>
</evidence>
<comment type="caution">
    <text evidence="7">The sequence shown here is derived from an EMBL/GenBank/DDBJ whole genome shotgun (WGS) entry which is preliminary data.</text>
</comment>
<evidence type="ECO:0000259" key="6">
    <source>
        <dbReference type="Pfam" id="PF01156"/>
    </source>
</evidence>
<keyword evidence="5" id="KW-0812">Transmembrane</keyword>
<feature type="compositionally biased region" description="Polar residues" evidence="4">
    <location>
        <begin position="28"/>
        <end position="38"/>
    </location>
</feature>
<dbReference type="InterPro" id="IPR001910">
    <property type="entry name" value="Inosine/uridine_hydrolase_dom"/>
</dbReference>
<keyword evidence="2" id="KW-0378">Hydrolase</keyword>
<evidence type="ECO:0000256" key="3">
    <source>
        <dbReference type="ARBA" id="ARBA00023295"/>
    </source>
</evidence>
<protein>
    <recommendedName>
        <fullName evidence="6">Inosine/uridine-preferring nucleoside hydrolase domain-containing protein</fullName>
    </recommendedName>
</protein>
<comment type="similarity">
    <text evidence="1">Belongs to the IUNH family.</text>
</comment>
<dbReference type="GO" id="GO:0008477">
    <property type="term" value="F:purine nucleosidase activity"/>
    <property type="evidence" value="ECO:0007669"/>
    <property type="project" value="TreeGrafter"/>
</dbReference>
<feature type="compositionally biased region" description="Basic and acidic residues" evidence="4">
    <location>
        <begin position="39"/>
        <end position="50"/>
    </location>
</feature>
<dbReference type="AlphaFoldDB" id="A0A819IQA9"/>
<evidence type="ECO:0000256" key="5">
    <source>
        <dbReference type="SAM" id="Phobius"/>
    </source>
</evidence>
<feature type="domain" description="Inosine/uridine-preferring nucleoside hydrolase" evidence="6">
    <location>
        <begin position="143"/>
        <end position="415"/>
    </location>
</feature>
<evidence type="ECO:0000313" key="8">
    <source>
        <dbReference type="Proteomes" id="UP000663881"/>
    </source>
</evidence>
<reference evidence="7" key="1">
    <citation type="submission" date="2021-02" db="EMBL/GenBank/DDBJ databases">
        <authorList>
            <person name="Nowell W R."/>
        </authorList>
    </citation>
    <scope>NUCLEOTIDE SEQUENCE</scope>
</reference>
<dbReference type="GO" id="GO:0005829">
    <property type="term" value="C:cytosol"/>
    <property type="evidence" value="ECO:0007669"/>
    <property type="project" value="TreeGrafter"/>
</dbReference>
<sequence>MTSVPETTPDHVRIVMNLNNPNSIQTVGYINPSSASRPHNQEYQHQEARNGNKHQTSKPFNGRCSKPCLTGLGIGLAIGVLLVIAIAVPVGLTRSSSSDSSNTVTTNQVNSGTTSQVTTTTVSIKNLQLVQNCIGQDISRQPVIIDTDVDIDDLWAILYLINVPTVDVVAITTVGDGFSAPLYSSSNVLSLLGLVGCTDGISVASGLSVSSLSTGWTVANSVLTNIDSYLTSSSCLNQLTNIFLQPSPFDAVELIIYTLKYSRRPVDILVLGPFTNIAAAITRDRSIVSKIGTLYVSGGQFKSISDYSTLIPNPKLGIYPYLKKPPGTSYNVFLDLLAVQRVDDSGIKNYVAIPSSTQHQLPANIRQVDMKLKALNITLSPFIYKLITSLANCTNQSESAISWWDNSAAQLMVQMQNNNTNGFCTTFENVESLYLLSADSNQFFAQGLIDFQKTRPNTQGLSNYTICKEANADTFLTEFLTKISSNNLYSCETTYRNRFDIKLQSCLATYGFA</sequence>
<gene>
    <name evidence="7" type="ORF">OKA104_LOCUS25214</name>
</gene>
<keyword evidence="5" id="KW-0472">Membrane</keyword>
<evidence type="ECO:0000256" key="1">
    <source>
        <dbReference type="ARBA" id="ARBA00009176"/>
    </source>
</evidence>
<proteinExistence type="inferred from homology"/>
<dbReference type="Gene3D" id="3.90.245.10">
    <property type="entry name" value="Ribonucleoside hydrolase-like"/>
    <property type="match status" value="1"/>
</dbReference>
<organism evidence="7 8">
    <name type="scientific">Adineta steineri</name>
    <dbReference type="NCBI Taxonomy" id="433720"/>
    <lineage>
        <taxon>Eukaryota</taxon>
        <taxon>Metazoa</taxon>
        <taxon>Spiralia</taxon>
        <taxon>Gnathifera</taxon>
        <taxon>Rotifera</taxon>
        <taxon>Eurotatoria</taxon>
        <taxon>Bdelloidea</taxon>
        <taxon>Adinetida</taxon>
        <taxon>Adinetidae</taxon>
        <taxon>Adineta</taxon>
    </lineage>
</organism>
<keyword evidence="5" id="KW-1133">Transmembrane helix</keyword>
<dbReference type="PANTHER" id="PTHR12304">
    <property type="entry name" value="INOSINE-URIDINE PREFERRING NUCLEOSIDE HYDROLASE"/>
    <property type="match status" value="1"/>
</dbReference>
<dbReference type="EMBL" id="CAJOAY010002093">
    <property type="protein sequence ID" value="CAF3919981.1"/>
    <property type="molecule type" value="Genomic_DNA"/>
</dbReference>
<dbReference type="SUPFAM" id="SSF53590">
    <property type="entry name" value="Nucleoside hydrolase"/>
    <property type="match status" value="1"/>
</dbReference>
<evidence type="ECO:0000313" key="7">
    <source>
        <dbReference type="EMBL" id="CAF3919981.1"/>
    </source>
</evidence>
<dbReference type="PANTHER" id="PTHR12304:SF46">
    <property type="entry name" value="INOSINE-ADENOSINE-GUANOSINE-NUCLEOSIDE HYDROLASE"/>
    <property type="match status" value="1"/>
</dbReference>
<dbReference type="InterPro" id="IPR036452">
    <property type="entry name" value="Ribo_hydro-like"/>
</dbReference>
<dbReference type="Pfam" id="PF01156">
    <property type="entry name" value="IU_nuc_hydro"/>
    <property type="match status" value="1"/>
</dbReference>
<keyword evidence="3" id="KW-0326">Glycosidase</keyword>
<name>A0A819IQA9_9BILA</name>
<feature type="transmembrane region" description="Helical" evidence="5">
    <location>
        <begin position="68"/>
        <end position="92"/>
    </location>
</feature>
<feature type="region of interest" description="Disordered" evidence="4">
    <location>
        <begin position="28"/>
        <end position="59"/>
    </location>
</feature>
<dbReference type="Proteomes" id="UP000663881">
    <property type="component" value="Unassembled WGS sequence"/>
</dbReference>
<dbReference type="GO" id="GO:0006152">
    <property type="term" value="P:purine nucleoside catabolic process"/>
    <property type="evidence" value="ECO:0007669"/>
    <property type="project" value="TreeGrafter"/>
</dbReference>
<accession>A0A819IQA9</accession>